<dbReference type="CDD" id="cd06163">
    <property type="entry name" value="S2P-M50_PDZ_RseP-like"/>
    <property type="match status" value="1"/>
</dbReference>
<evidence type="ECO:0000256" key="10">
    <source>
        <dbReference type="ARBA" id="ARBA00023136"/>
    </source>
</evidence>
<comment type="cofactor">
    <cofactor evidence="1">
        <name>Zn(2+)</name>
        <dbReference type="ChEBI" id="CHEBI:29105"/>
    </cofactor>
</comment>
<keyword evidence="7" id="KW-0862">Zinc</keyword>
<dbReference type="GO" id="GO:0016020">
    <property type="term" value="C:membrane"/>
    <property type="evidence" value="ECO:0007669"/>
    <property type="project" value="UniProtKB-SubCell"/>
</dbReference>
<comment type="similarity">
    <text evidence="3">Belongs to the peptidase M50B family.</text>
</comment>
<feature type="transmembrane region" description="Helical" evidence="11">
    <location>
        <begin position="345"/>
        <end position="364"/>
    </location>
</feature>
<dbReference type="GO" id="GO:0006508">
    <property type="term" value="P:proteolysis"/>
    <property type="evidence" value="ECO:0007669"/>
    <property type="project" value="UniProtKB-KW"/>
</dbReference>
<keyword evidence="5 11" id="KW-0812">Transmembrane</keyword>
<keyword evidence="10 11" id="KW-0472">Membrane</keyword>
<dbReference type="AlphaFoldDB" id="A0A101GZ35"/>
<evidence type="ECO:0000256" key="4">
    <source>
        <dbReference type="ARBA" id="ARBA00022670"/>
    </source>
</evidence>
<evidence type="ECO:0000256" key="6">
    <source>
        <dbReference type="ARBA" id="ARBA00022801"/>
    </source>
</evidence>
<evidence type="ECO:0000313" key="14">
    <source>
        <dbReference type="Proteomes" id="UP000053469"/>
    </source>
</evidence>
<evidence type="ECO:0000256" key="3">
    <source>
        <dbReference type="ARBA" id="ARBA00007931"/>
    </source>
</evidence>
<dbReference type="GO" id="GO:0004222">
    <property type="term" value="F:metalloendopeptidase activity"/>
    <property type="evidence" value="ECO:0007669"/>
    <property type="project" value="InterPro"/>
</dbReference>
<reference evidence="14" key="1">
    <citation type="journal article" date="2015" name="MBio">
        <title>Genome-Resolved Metagenomic Analysis Reveals Roles for Candidate Phyla and Other Microbial Community Members in Biogeochemical Transformations in Oil Reservoirs.</title>
        <authorList>
            <person name="Hu P."/>
            <person name="Tom L."/>
            <person name="Singh A."/>
            <person name="Thomas B.C."/>
            <person name="Baker B.J."/>
            <person name="Piceno Y.M."/>
            <person name="Andersen G.L."/>
            <person name="Banfield J.F."/>
        </authorList>
    </citation>
    <scope>NUCLEOTIDE SEQUENCE [LARGE SCALE GENOMIC DNA]</scope>
</reference>
<organism evidence="13 14">
    <name type="scientific">candidate division WS6 bacterium 36_33</name>
    <dbReference type="NCBI Taxonomy" id="1641388"/>
    <lineage>
        <taxon>Bacteria</taxon>
        <taxon>Candidatus Dojkabacteria</taxon>
    </lineage>
</organism>
<accession>A0A101GZ35</accession>
<feature type="transmembrane region" description="Helical" evidence="11">
    <location>
        <begin position="296"/>
        <end position="316"/>
    </location>
</feature>
<evidence type="ECO:0000256" key="2">
    <source>
        <dbReference type="ARBA" id="ARBA00004141"/>
    </source>
</evidence>
<proteinExistence type="inferred from homology"/>
<feature type="transmembrane region" description="Helical" evidence="11">
    <location>
        <begin position="100"/>
        <end position="124"/>
    </location>
</feature>
<evidence type="ECO:0000256" key="8">
    <source>
        <dbReference type="ARBA" id="ARBA00022989"/>
    </source>
</evidence>
<evidence type="ECO:0000256" key="5">
    <source>
        <dbReference type="ARBA" id="ARBA00022692"/>
    </source>
</evidence>
<dbReference type="EC" id="3.4.24.-" evidence="13"/>
<dbReference type="Proteomes" id="UP000053469">
    <property type="component" value="Unassembled WGS sequence"/>
</dbReference>
<dbReference type="EMBL" id="LGGI01000019">
    <property type="protein sequence ID" value="KUK67328.1"/>
    <property type="molecule type" value="Genomic_DNA"/>
</dbReference>
<evidence type="ECO:0000256" key="1">
    <source>
        <dbReference type="ARBA" id="ARBA00001947"/>
    </source>
</evidence>
<name>A0A101GZ35_9BACT</name>
<evidence type="ECO:0000256" key="7">
    <source>
        <dbReference type="ARBA" id="ARBA00022833"/>
    </source>
</evidence>
<protein>
    <submittedName>
        <fullName evidence="13">Zinc metalloprotease</fullName>
        <ecNumber evidence="13">3.4.24.-</ecNumber>
    </submittedName>
</protein>
<comment type="subcellular location">
    <subcellularLocation>
        <location evidence="2">Membrane</location>
        <topology evidence="2">Multi-pass membrane protein</topology>
    </subcellularLocation>
</comment>
<evidence type="ECO:0000256" key="9">
    <source>
        <dbReference type="ARBA" id="ARBA00023049"/>
    </source>
</evidence>
<sequence>MLSTVVNIILFIFVIGFLTLIHELGHFLAAKSVGARVYEFSVGFGPKLFSKKYGETLYCIRMIPLGGFVKILGDGDPSEYEEKGEDLSKSEYNLNNKSKIAQIFVMLAGVCMNILFAIFFYYIILAFNGWKTSPVYVDLSDVNVVAADVEKTLGYSVLEDGNAIKSGIPEYGVIKEINGVVVDDKDALTEVIEGAEEVTLLVCDEMEKECGEYPIVVNEEGKIGIFLSYGYILDYSDHKLFAGPLYLTNNLKIIGRVLSSMLGTAKETGDYSDLSNTVSGPVGIFLLIDSLKTRGLLVFISLIADLSISLAIMNILPIPALDGGRVLIVALEGIFRKDFDEKLKAIIINGSMIFLMVLVVLIMIKDVINIDTMKEMLG</sequence>
<keyword evidence="6 13" id="KW-0378">Hydrolase</keyword>
<evidence type="ECO:0000313" key="13">
    <source>
        <dbReference type="EMBL" id="KUK67328.1"/>
    </source>
</evidence>
<keyword evidence="9 13" id="KW-0482">Metalloprotease</keyword>
<feature type="transmembrane region" description="Helical" evidence="11">
    <location>
        <begin position="7"/>
        <end position="29"/>
    </location>
</feature>
<dbReference type="PANTHER" id="PTHR42837:SF2">
    <property type="entry name" value="MEMBRANE METALLOPROTEASE ARASP2, CHLOROPLASTIC-RELATED"/>
    <property type="match status" value="1"/>
</dbReference>
<dbReference type="PANTHER" id="PTHR42837">
    <property type="entry name" value="REGULATOR OF SIGMA-E PROTEASE RSEP"/>
    <property type="match status" value="1"/>
</dbReference>
<gene>
    <name evidence="13" type="ORF">XD87_0200</name>
</gene>
<keyword evidence="8 11" id="KW-1133">Transmembrane helix</keyword>
<comment type="caution">
    <text evidence="13">The sequence shown here is derived from an EMBL/GenBank/DDBJ whole genome shotgun (WGS) entry which is preliminary data.</text>
</comment>
<evidence type="ECO:0000256" key="11">
    <source>
        <dbReference type="SAM" id="Phobius"/>
    </source>
</evidence>
<dbReference type="Pfam" id="PF02163">
    <property type="entry name" value="Peptidase_M50"/>
    <property type="match status" value="1"/>
</dbReference>
<dbReference type="InterPro" id="IPR008915">
    <property type="entry name" value="Peptidase_M50"/>
</dbReference>
<feature type="domain" description="Peptidase M50" evidence="12">
    <location>
        <begin position="11"/>
        <end position="358"/>
    </location>
</feature>
<keyword evidence="4 13" id="KW-0645">Protease</keyword>
<dbReference type="InterPro" id="IPR004387">
    <property type="entry name" value="Pept_M50_Zn"/>
</dbReference>
<evidence type="ECO:0000259" key="12">
    <source>
        <dbReference type="Pfam" id="PF02163"/>
    </source>
</evidence>